<gene>
    <name evidence="2" type="ORF">VaNZ11_002153</name>
</gene>
<feature type="compositionally biased region" description="Polar residues" evidence="1">
    <location>
        <begin position="139"/>
        <end position="160"/>
    </location>
</feature>
<feature type="compositionally biased region" description="Polar residues" evidence="1">
    <location>
        <begin position="123"/>
        <end position="132"/>
    </location>
</feature>
<proteinExistence type="predicted"/>
<evidence type="ECO:0000313" key="3">
    <source>
        <dbReference type="Proteomes" id="UP001165090"/>
    </source>
</evidence>
<name>A0ABQ5RRA7_9CHLO</name>
<sequence length="160" mass="16933">MNKHQRIHNGTNPHRPAWPKQSHGKLCDHLSHYSEKGKGPYNFVNLEATNPIRMSQAQEPSASLQQLQQPTDEPKVLGGGNMDPTNPLAGLENPEAEAKAIEMGASIASQGPPPELSEESITEPPSSGSQNDEAGGGSQPATQRETVQESGSQPAPGSQA</sequence>
<reference evidence="2 3" key="1">
    <citation type="journal article" date="2023" name="IScience">
        <title>Expanded male sex-determining region conserved during the evolution of homothallism in the green alga Volvox.</title>
        <authorList>
            <person name="Yamamoto K."/>
            <person name="Matsuzaki R."/>
            <person name="Mahakham W."/>
            <person name="Heman W."/>
            <person name="Sekimoto H."/>
            <person name="Kawachi M."/>
            <person name="Minakuchi Y."/>
            <person name="Toyoda A."/>
            <person name="Nozaki H."/>
        </authorList>
    </citation>
    <scope>NUCLEOTIDE SEQUENCE [LARGE SCALE GENOMIC DNA]</scope>
    <source>
        <strain evidence="2 3">NIES-4468</strain>
    </source>
</reference>
<dbReference type="EMBL" id="BSDZ01000005">
    <property type="protein sequence ID" value="GLI60107.1"/>
    <property type="molecule type" value="Genomic_DNA"/>
</dbReference>
<comment type="caution">
    <text evidence="2">The sequence shown here is derived from an EMBL/GenBank/DDBJ whole genome shotgun (WGS) entry which is preliminary data.</text>
</comment>
<feature type="compositionally biased region" description="Polar residues" evidence="1">
    <location>
        <begin position="52"/>
        <end position="71"/>
    </location>
</feature>
<feature type="region of interest" description="Disordered" evidence="1">
    <location>
        <begin position="1"/>
        <end position="23"/>
    </location>
</feature>
<protein>
    <recommendedName>
        <fullName evidence="4">C2H2-type domain-containing protein</fullName>
    </recommendedName>
</protein>
<keyword evidence="3" id="KW-1185">Reference proteome</keyword>
<evidence type="ECO:0000313" key="2">
    <source>
        <dbReference type="EMBL" id="GLI60107.1"/>
    </source>
</evidence>
<dbReference type="Proteomes" id="UP001165090">
    <property type="component" value="Unassembled WGS sequence"/>
</dbReference>
<feature type="region of interest" description="Disordered" evidence="1">
    <location>
        <begin position="52"/>
        <end position="160"/>
    </location>
</feature>
<evidence type="ECO:0008006" key="4">
    <source>
        <dbReference type="Google" id="ProtNLM"/>
    </source>
</evidence>
<evidence type="ECO:0000256" key="1">
    <source>
        <dbReference type="SAM" id="MobiDB-lite"/>
    </source>
</evidence>
<accession>A0ABQ5RRA7</accession>
<organism evidence="2 3">
    <name type="scientific">Volvox africanus</name>
    <dbReference type="NCBI Taxonomy" id="51714"/>
    <lineage>
        <taxon>Eukaryota</taxon>
        <taxon>Viridiplantae</taxon>
        <taxon>Chlorophyta</taxon>
        <taxon>core chlorophytes</taxon>
        <taxon>Chlorophyceae</taxon>
        <taxon>CS clade</taxon>
        <taxon>Chlamydomonadales</taxon>
        <taxon>Volvocaceae</taxon>
        <taxon>Volvox</taxon>
    </lineage>
</organism>